<comment type="caution">
    <text evidence="2">The sequence shown here is derived from an EMBL/GenBank/DDBJ whole genome shotgun (WGS) entry which is preliminary data.</text>
</comment>
<evidence type="ECO:0000256" key="1">
    <source>
        <dbReference type="SAM" id="MobiDB-lite"/>
    </source>
</evidence>
<keyword evidence="3" id="KW-1185">Reference proteome</keyword>
<sequence>MPTNKGPNLSRKPKTTAPPPYAPKPEWLDGAQGFFNWCEDVKPRILTKRGQYIEFQPEPWQHQIITDVLSTDANGDFAHDMALLITPRRHGKTNIYALIVLWLSVTRQNHTTQVLGNTEQHAERVQMKTLKGIIRHTPKLSELIPEPLIQRHMVKTVETWGSVIQMAAVNMSNAFGDKLNVLWVGDFHACPDTGPFDAYQAALLDSENTLCLIDSNPDSEDGHVHTLEKDAGEDEKTYCHRIEYRDFEHYRAEAPSWIDRHKAAKLQRTQLETAFKRDILGQRTSAVNALFQPEDIKACVSDFSMPVPPESLSDFFDGRKFVVGAGLDKAKAIRLTSNDRTVWTVVAKTPNADDGEPEYWVLNQVTWDLGFDKRIKTQMTEDYKRYGPVGIALEAYETEQILLWGLDNNMPVETAQPTAQGQYKPFVTLHEVVKQGRLHFSKDCKHLEQEMRTFLVDESTKLPTFGHAKKCHDDHVYSLAWAIWSMRHKELAIYELPLFHCESKSHLQQFCYLRGGTEVLSCGQFCEGHYHCRQMYNQYKAVHPYTELTLPEFHASKVKSKGGGPIVSIT</sequence>
<protein>
    <recommendedName>
        <fullName evidence="4">Terminase large subunit</fullName>
    </recommendedName>
</protein>
<name>A0A6N6N5Q9_9BACT</name>
<gene>
    <name evidence="2" type="ORF">F8A88_02095</name>
</gene>
<organism evidence="2 3">
    <name type="scientific">Pseudodesulfovibrio senegalensis</name>
    <dbReference type="NCBI Taxonomy" id="1721087"/>
    <lineage>
        <taxon>Bacteria</taxon>
        <taxon>Pseudomonadati</taxon>
        <taxon>Thermodesulfobacteriota</taxon>
        <taxon>Desulfovibrionia</taxon>
        <taxon>Desulfovibrionales</taxon>
        <taxon>Desulfovibrionaceae</taxon>
    </lineage>
</organism>
<evidence type="ECO:0000313" key="3">
    <source>
        <dbReference type="Proteomes" id="UP000438699"/>
    </source>
</evidence>
<dbReference type="Proteomes" id="UP000438699">
    <property type="component" value="Unassembled WGS sequence"/>
</dbReference>
<accession>A0A6N6N5Q9</accession>
<dbReference type="Gene3D" id="3.40.50.300">
    <property type="entry name" value="P-loop containing nucleotide triphosphate hydrolases"/>
    <property type="match status" value="1"/>
</dbReference>
<feature type="region of interest" description="Disordered" evidence="1">
    <location>
        <begin position="1"/>
        <end position="23"/>
    </location>
</feature>
<reference evidence="2 3" key="1">
    <citation type="journal article" date="2017" name="Int. J. Syst. Evol. Microbiol.">
        <title>Desulfovibrio senegalensis sp. nov., a mesophilic sulfate reducer isolated from marine sediment.</title>
        <authorList>
            <person name="Thioye A."/>
            <person name="Gam Z.B.A."/>
            <person name="Mbengue M."/>
            <person name="Cayol J.L."/>
            <person name="Joseph-Bartoli M."/>
            <person name="Toure-Kane C."/>
            <person name="Labat M."/>
        </authorList>
    </citation>
    <scope>NUCLEOTIDE SEQUENCE [LARGE SCALE GENOMIC DNA]</scope>
    <source>
        <strain evidence="2 3">DSM 101509</strain>
    </source>
</reference>
<proteinExistence type="predicted"/>
<evidence type="ECO:0008006" key="4">
    <source>
        <dbReference type="Google" id="ProtNLM"/>
    </source>
</evidence>
<dbReference type="RefSeq" id="WP_151149379.1">
    <property type="nucleotide sequence ID" value="NZ_WAIE01000001.1"/>
</dbReference>
<dbReference type="InterPro" id="IPR027417">
    <property type="entry name" value="P-loop_NTPase"/>
</dbReference>
<dbReference type="Gene3D" id="3.30.420.240">
    <property type="match status" value="1"/>
</dbReference>
<evidence type="ECO:0000313" key="2">
    <source>
        <dbReference type="EMBL" id="KAB1443078.1"/>
    </source>
</evidence>
<dbReference type="EMBL" id="WAIE01000001">
    <property type="protein sequence ID" value="KAB1443078.1"/>
    <property type="molecule type" value="Genomic_DNA"/>
</dbReference>
<dbReference type="AlphaFoldDB" id="A0A6N6N5Q9"/>
<dbReference type="OrthoDB" id="5451564at2"/>